<protein>
    <submittedName>
        <fullName evidence="2">Amidase</fullName>
    </submittedName>
</protein>
<evidence type="ECO:0000313" key="3">
    <source>
        <dbReference type="Proteomes" id="UP000320160"/>
    </source>
</evidence>
<organism evidence="2 3">
    <name type="scientific">Sphingorhabdus contaminans</name>
    <dbReference type="NCBI Taxonomy" id="1343899"/>
    <lineage>
        <taxon>Bacteria</taxon>
        <taxon>Pseudomonadati</taxon>
        <taxon>Pseudomonadota</taxon>
        <taxon>Alphaproteobacteria</taxon>
        <taxon>Sphingomonadales</taxon>
        <taxon>Sphingomonadaceae</taxon>
        <taxon>Sphingorhabdus</taxon>
    </lineage>
</organism>
<feature type="domain" description="Amidase" evidence="1">
    <location>
        <begin position="28"/>
        <end position="308"/>
    </location>
</feature>
<dbReference type="PANTHER" id="PTHR43372">
    <property type="entry name" value="FATTY-ACID AMIDE HYDROLASE"/>
    <property type="match status" value="1"/>
</dbReference>
<dbReference type="InterPro" id="IPR052739">
    <property type="entry name" value="FAAH2"/>
</dbReference>
<feature type="domain" description="Amidase" evidence="1">
    <location>
        <begin position="339"/>
        <end position="431"/>
    </location>
</feature>
<dbReference type="PANTHER" id="PTHR43372:SF4">
    <property type="entry name" value="FATTY-ACID AMIDE HYDROLASE 2"/>
    <property type="match status" value="1"/>
</dbReference>
<dbReference type="AlphaFoldDB" id="A0A553WCS4"/>
<dbReference type="SUPFAM" id="SSF75304">
    <property type="entry name" value="Amidase signature (AS) enzymes"/>
    <property type="match status" value="1"/>
</dbReference>
<gene>
    <name evidence="2" type="ORF">FOM92_15490</name>
</gene>
<evidence type="ECO:0000259" key="1">
    <source>
        <dbReference type="Pfam" id="PF01425"/>
    </source>
</evidence>
<dbReference type="Pfam" id="PF01425">
    <property type="entry name" value="Amidase"/>
    <property type="match status" value="2"/>
</dbReference>
<dbReference type="Proteomes" id="UP000320160">
    <property type="component" value="Unassembled WGS sequence"/>
</dbReference>
<dbReference type="RefSeq" id="WP_143777704.1">
    <property type="nucleotide sequence ID" value="NZ_VKKU01000002.1"/>
</dbReference>
<dbReference type="Gene3D" id="3.90.1300.10">
    <property type="entry name" value="Amidase signature (AS) domain"/>
    <property type="match status" value="1"/>
</dbReference>
<sequence length="444" mass="47119">MPAPHLHREPTALELAGQIARGELSAVEATEAAIDRIERLDGAINAVVVRDFDHARDQAKAADARRAQGAAGPLNGVPVTVKESFNIAGLKTTWGFDHARDFVAQEDAHAVKRLKSAGAIVLGKTNVPVALADLQSVNPIYGRTNNPHDVSRVPGGSSGGSAAALAAGMVPLEFGSDIGGSIRTPCHFCGVTGLKPTYGAIPSDGHFAPGTSGAPSVLSMTGPMARSAEDLALALDLTCTLPLPRPRHRNFKDVRILVLDTHPLSRVDTPVADALRSAADAAANAGAHLSHNSPLLPDREALHPAYVKLMSTTMAARAPPTEEHPDIGMRGWMRLLDEQADMTRQWQRLFEDFDAIFTPVFGTSAFPHTDEPDWHNRRLSINGVEAPFVDQIAWIGPATYAGLPAVSVPVGSDGHLPVGIQVITPHWHDHSAIALSGMLHKMLG</sequence>
<comment type="caution">
    <text evidence="2">The sequence shown here is derived from an EMBL/GenBank/DDBJ whole genome shotgun (WGS) entry which is preliminary data.</text>
</comment>
<reference evidence="2 3" key="1">
    <citation type="submission" date="2019-07" db="EMBL/GenBank/DDBJ databases">
        <authorList>
            <person name="Park M."/>
        </authorList>
    </citation>
    <scope>NUCLEOTIDE SEQUENCE [LARGE SCALE GENOMIC DNA]</scope>
    <source>
        <strain evidence="2 3">KCTC32445</strain>
    </source>
</reference>
<accession>A0A553WCS4</accession>
<proteinExistence type="predicted"/>
<name>A0A553WCS4_9SPHN</name>
<dbReference type="GO" id="GO:0012505">
    <property type="term" value="C:endomembrane system"/>
    <property type="evidence" value="ECO:0007669"/>
    <property type="project" value="TreeGrafter"/>
</dbReference>
<dbReference type="InterPro" id="IPR036928">
    <property type="entry name" value="AS_sf"/>
</dbReference>
<dbReference type="EMBL" id="VKKU01000002">
    <property type="protein sequence ID" value="TSB02486.1"/>
    <property type="molecule type" value="Genomic_DNA"/>
</dbReference>
<dbReference type="InterPro" id="IPR023631">
    <property type="entry name" value="Amidase_dom"/>
</dbReference>
<evidence type="ECO:0000313" key="2">
    <source>
        <dbReference type="EMBL" id="TSB02486.1"/>
    </source>
</evidence>
<keyword evidence="3" id="KW-1185">Reference proteome</keyword>
<dbReference type="OrthoDB" id="7490557at2"/>